<dbReference type="Pfam" id="PF25207">
    <property type="entry name" value="DUF7837"/>
    <property type="match status" value="1"/>
</dbReference>
<gene>
    <name evidence="2" type="ORF">OB919_02870</name>
</gene>
<dbReference type="EMBL" id="JAOPJZ010000001">
    <property type="protein sequence ID" value="MCU4750933.1"/>
    <property type="molecule type" value="Genomic_DNA"/>
</dbReference>
<protein>
    <recommendedName>
        <fullName evidence="1">DUF7837 domain-containing protein</fullName>
    </recommendedName>
</protein>
<dbReference type="Proteomes" id="UP001321047">
    <property type="component" value="Unassembled WGS sequence"/>
</dbReference>
<keyword evidence="3" id="KW-1185">Reference proteome</keyword>
<evidence type="ECO:0000313" key="3">
    <source>
        <dbReference type="Proteomes" id="UP001321047"/>
    </source>
</evidence>
<evidence type="ECO:0000259" key="1">
    <source>
        <dbReference type="Pfam" id="PF25207"/>
    </source>
</evidence>
<comment type="caution">
    <text evidence="2">The sequence shown here is derived from an EMBL/GenBank/DDBJ whole genome shotgun (WGS) entry which is preliminary data.</text>
</comment>
<evidence type="ECO:0000313" key="2">
    <source>
        <dbReference type="EMBL" id="MCU4750933.1"/>
    </source>
</evidence>
<sequence>MSTQHTPIGSCPRCGSTISPSSLLIEYETDDGTAAFAECPDCRDVVAPE</sequence>
<reference evidence="2 3" key="1">
    <citation type="submission" date="2022-09" db="EMBL/GenBank/DDBJ databases">
        <title>Enrichment on poylsaccharides allowed isolation of novel metabolic and taxonomic groups of Haloarchaea.</title>
        <authorList>
            <person name="Sorokin D.Y."/>
            <person name="Elcheninov A.G."/>
            <person name="Khizhniak T.V."/>
            <person name="Kolganova T.V."/>
            <person name="Kublanov I.V."/>
        </authorList>
    </citation>
    <scope>NUCLEOTIDE SEQUENCE [LARGE SCALE GENOMIC DNA]</scope>
    <source>
        <strain evidence="2 3">AArc-curdl1</strain>
    </source>
</reference>
<feature type="domain" description="DUF7837" evidence="1">
    <location>
        <begin position="5"/>
        <end position="49"/>
    </location>
</feature>
<proteinExistence type="predicted"/>
<name>A0AAP2Z679_9EURY</name>
<dbReference type="RefSeq" id="WP_342806184.1">
    <property type="nucleotide sequence ID" value="NZ_JAOPJZ010000001.1"/>
</dbReference>
<dbReference type="AlphaFoldDB" id="A0AAP2Z679"/>
<dbReference type="InterPro" id="IPR057159">
    <property type="entry name" value="DUF7837"/>
</dbReference>
<organism evidence="2 3">
    <name type="scientific">Natronosalvus hydrolyticus</name>
    <dbReference type="NCBI Taxonomy" id="2979988"/>
    <lineage>
        <taxon>Archaea</taxon>
        <taxon>Methanobacteriati</taxon>
        <taxon>Methanobacteriota</taxon>
        <taxon>Stenosarchaea group</taxon>
        <taxon>Halobacteria</taxon>
        <taxon>Halobacteriales</taxon>
        <taxon>Natrialbaceae</taxon>
        <taxon>Natronosalvus</taxon>
    </lineage>
</organism>
<accession>A0AAP2Z679</accession>